<organism evidence="9 10">
    <name type="scientific">Camelimonas fluminis</name>
    <dbReference type="NCBI Taxonomy" id="1576911"/>
    <lineage>
        <taxon>Bacteria</taxon>
        <taxon>Pseudomonadati</taxon>
        <taxon>Pseudomonadota</taxon>
        <taxon>Alphaproteobacteria</taxon>
        <taxon>Hyphomicrobiales</taxon>
        <taxon>Chelatococcaceae</taxon>
        <taxon>Camelimonas</taxon>
    </lineage>
</organism>
<keyword evidence="4 7" id="KW-0812">Transmembrane</keyword>
<dbReference type="RefSeq" id="WP_191320141.1">
    <property type="nucleotide sequence ID" value="NZ_BNCG01000014.1"/>
</dbReference>
<comment type="caution">
    <text evidence="7">Lacks conserved residue(s) required for the propagation of feature annotation.</text>
</comment>
<evidence type="ECO:0000256" key="5">
    <source>
        <dbReference type="ARBA" id="ARBA00022989"/>
    </source>
</evidence>
<feature type="transmembrane region" description="Helical" evidence="7">
    <location>
        <begin position="62"/>
        <end position="86"/>
    </location>
</feature>
<comment type="similarity">
    <text evidence="2 7">Belongs to the DedA family.</text>
</comment>
<proteinExistence type="inferred from homology"/>
<name>A0ABV7UIY0_9HYPH</name>
<dbReference type="InterPro" id="IPR032816">
    <property type="entry name" value="VTT_dom"/>
</dbReference>
<comment type="subcellular location">
    <subcellularLocation>
        <location evidence="1 7">Cell membrane</location>
        <topology evidence="1 7">Multi-pass membrane protein</topology>
    </subcellularLocation>
</comment>
<feature type="domain" description="VTT" evidence="8">
    <location>
        <begin position="41"/>
        <end position="164"/>
    </location>
</feature>
<keyword evidence="5 7" id="KW-1133">Transmembrane helix</keyword>
<dbReference type="Pfam" id="PF09335">
    <property type="entry name" value="VTT_dom"/>
    <property type="match status" value="1"/>
</dbReference>
<evidence type="ECO:0000259" key="8">
    <source>
        <dbReference type="Pfam" id="PF09335"/>
    </source>
</evidence>
<dbReference type="Proteomes" id="UP001595704">
    <property type="component" value="Unassembled WGS sequence"/>
</dbReference>
<evidence type="ECO:0000256" key="3">
    <source>
        <dbReference type="ARBA" id="ARBA00022475"/>
    </source>
</evidence>
<evidence type="ECO:0000256" key="7">
    <source>
        <dbReference type="RuleBase" id="RU367016"/>
    </source>
</evidence>
<protein>
    <submittedName>
        <fullName evidence="9">DedA family protein</fullName>
    </submittedName>
</protein>
<evidence type="ECO:0000256" key="6">
    <source>
        <dbReference type="ARBA" id="ARBA00023136"/>
    </source>
</evidence>
<evidence type="ECO:0000313" key="10">
    <source>
        <dbReference type="Proteomes" id="UP001595704"/>
    </source>
</evidence>
<accession>A0ABV7UIY0</accession>
<keyword evidence="10" id="KW-1185">Reference proteome</keyword>
<dbReference type="EMBL" id="JBHRYC010000073">
    <property type="protein sequence ID" value="MFC3638478.1"/>
    <property type="molecule type" value="Genomic_DNA"/>
</dbReference>
<dbReference type="PANTHER" id="PTHR30353">
    <property type="entry name" value="INNER MEMBRANE PROTEIN DEDA-RELATED"/>
    <property type="match status" value="1"/>
</dbReference>
<evidence type="ECO:0000256" key="1">
    <source>
        <dbReference type="ARBA" id="ARBA00004651"/>
    </source>
</evidence>
<reference evidence="10" key="1">
    <citation type="journal article" date="2019" name="Int. J. Syst. Evol. Microbiol.">
        <title>The Global Catalogue of Microorganisms (GCM) 10K type strain sequencing project: providing services to taxonomists for standard genome sequencing and annotation.</title>
        <authorList>
            <consortium name="The Broad Institute Genomics Platform"/>
            <consortium name="The Broad Institute Genome Sequencing Center for Infectious Disease"/>
            <person name="Wu L."/>
            <person name="Ma J."/>
        </authorList>
    </citation>
    <scope>NUCLEOTIDE SEQUENCE [LARGE SCALE GENOMIC DNA]</scope>
    <source>
        <strain evidence="10">KCTC 42282</strain>
    </source>
</reference>
<evidence type="ECO:0000256" key="4">
    <source>
        <dbReference type="ARBA" id="ARBA00022692"/>
    </source>
</evidence>
<gene>
    <name evidence="9" type="ORF">ACFONL_14055</name>
</gene>
<feature type="transmembrane region" description="Helical" evidence="7">
    <location>
        <begin position="23"/>
        <end position="56"/>
    </location>
</feature>
<comment type="caution">
    <text evidence="9">The sequence shown here is derived from an EMBL/GenBank/DDBJ whole genome shotgun (WGS) entry which is preliminary data.</text>
</comment>
<evidence type="ECO:0000313" key="9">
    <source>
        <dbReference type="EMBL" id="MFC3638478.1"/>
    </source>
</evidence>
<evidence type="ECO:0000256" key="2">
    <source>
        <dbReference type="ARBA" id="ARBA00010792"/>
    </source>
</evidence>
<keyword evidence="3 7" id="KW-1003">Cell membrane</keyword>
<keyword evidence="6 7" id="KW-0472">Membrane</keyword>
<dbReference type="InterPro" id="IPR032818">
    <property type="entry name" value="DedA-like"/>
</dbReference>
<dbReference type="PANTHER" id="PTHR30353:SF15">
    <property type="entry name" value="INNER MEMBRANE PROTEIN YABI"/>
    <property type="match status" value="1"/>
</dbReference>
<sequence length="174" mass="19109">MNFTEIAQTVTSFIQQHQAWAPFIVGALAFAESMAIVSFIVPATGMLLAIGALLAASGIPFWPVWAGAAIGAILGDWISYAVGYWLKDSIRGYWPFSRVPHFMDRAEAFTRKWGVPGVFIGRFSGPLRAFVPLAAGVFHLPHIPFQIANISSAMIWSFAMLAPGEALNWFRHLQ</sequence>